<dbReference type="AlphaFoldDB" id="A0AAW4Q5T7"/>
<proteinExistence type="predicted"/>
<name>A0AAW4Q5T7_RALPI</name>
<gene>
    <name evidence="1" type="ORF">DEE74_15755</name>
</gene>
<comment type="caution">
    <text evidence="1">The sequence shown here is derived from an EMBL/GenBank/DDBJ whole genome shotgun (WGS) entry which is preliminary data.</text>
</comment>
<evidence type="ECO:0000313" key="1">
    <source>
        <dbReference type="EMBL" id="MBX3891320.1"/>
    </source>
</evidence>
<reference evidence="1" key="1">
    <citation type="submission" date="2018-06" db="EMBL/GenBank/DDBJ databases">
        <authorList>
            <person name="O'Rourke A."/>
        </authorList>
    </citation>
    <scope>NUCLEOTIDE SEQUENCE</scope>
    <source>
        <strain evidence="1">132550021-3</strain>
    </source>
</reference>
<accession>A0AAW4Q5T7</accession>
<evidence type="ECO:0000313" key="2">
    <source>
        <dbReference type="Proteomes" id="UP001199322"/>
    </source>
</evidence>
<organism evidence="1 2">
    <name type="scientific">Ralstonia pickettii</name>
    <name type="common">Burkholderia pickettii</name>
    <dbReference type="NCBI Taxonomy" id="329"/>
    <lineage>
        <taxon>Bacteria</taxon>
        <taxon>Pseudomonadati</taxon>
        <taxon>Pseudomonadota</taxon>
        <taxon>Betaproteobacteria</taxon>
        <taxon>Burkholderiales</taxon>
        <taxon>Burkholderiaceae</taxon>
        <taxon>Ralstonia</taxon>
    </lineage>
</organism>
<dbReference type="RefSeq" id="WP_025584521.1">
    <property type="nucleotide sequence ID" value="NZ_QGAQ01000014.1"/>
</dbReference>
<dbReference type="EMBL" id="QGBI01000014">
    <property type="protein sequence ID" value="MBX3891320.1"/>
    <property type="molecule type" value="Genomic_DNA"/>
</dbReference>
<sequence length="62" mass="7026">MTEFDRLRGKLAALKPYLDDDKLPLIMFSVASRTAGSAAKDAIERARVAEALIHRARRRQEE</sequence>
<protein>
    <submittedName>
        <fullName evidence="1">Uncharacterized protein</fullName>
    </submittedName>
</protein>
<dbReference type="Proteomes" id="UP001199322">
    <property type="component" value="Unassembled WGS sequence"/>
</dbReference>